<keyword evidence="1" id="KW-0812">Transmembrane</keyword>
<feature type="transmembrane region" description="Helical" evidence="1">
    <location>
        <begin position="381"/>
        <end position="400"/>
    </location>
</feature>
<evidence type="ECO:0000256" key="1">
    <source>
        <dbReference type="SAM" id="Phobius"/>
    </source>
</evidence>
<organism evidence="2 3">
    <name type="scientific">Thiothrix lacustris</name>
    <dbReference type="NCBI Taxonomy" id="525917"/>
    <lineage>
        <taxon>Bacteria</taxon>
        <taxon>Pseudomonadati</taxon>
        <taxon>Pseudomonadota</taxon>
        <taxon>Gammaproteobacteria</taxon>
        <taxon>Thiotrichales</taxon>
        <taxon>Thiotrichaceae</taxon>
        <taxon>Thiothrix</taxon>
    </lineage>
</organism>
<dbReference type="Proteomes" id="UP000192491">
    <property type="component" value="Unassembled WGS sequence"/>
</dbReference>
<reference evidence="2 3" key="1">
    <citation type="submission" date="2017-01" db="EMBL/GenBank/DDBJ databases">
        <title>Novel large sulfur bacteria in the metagenomes of groundwater-fed chemosynthetic microbial mats in the Lake Huron basin.</title>
        <authorList>
            <person name="Sharrar A.M."/>
            <person name="Flood B.E."/>
            <person name="Bailey J.V."/>
            <person name="Jones D.S."/>
            <person name="Biddanda B."/>
            <person name="Ruberg S.A."/>
            <person name="Marcus D.N."/>
            <person name="Dick G.J."/>
        </authorList>
    </citation>
    <scope>NUCLEOTIDE SEQUENCE [LARGE SCALE GENOMIC DNA]</scope>
    <source>
        <strain evidence="2">A8</strain>
    </source>
</reference>
<dbReference type="AlphaFoldDB" id="A0A1Y1QMA7"/>
<comment type="caution">
    <text evidence="2">The sequence shown here is derived from an EMBL/GenBank/DDBJ whole genome shotgun (WGS) entry which is preliminary data.</text>
</comment>
<feature type="transmembrane region" description="Helical" evidence="1">
    <location>
        <begin position="204"/>
        <end position="231"/>
    </location>
</feature>
<evidence type="ECO:0000313" key="2">
    <source>
        <dbReference type="EMBL" id="OQX09148.1"/>
    </source>
</evidence>
<feature type="transmembrane region" description="Helical" evidence="1">
    <location>
        <begin position="445"/>
        <end position="462"/>
    </location>
</feature>
<accession>A0A1Y1QMA7</accession>
<feature type="transmembrane region" description="Helical" evidence="1">
    <location>
        <begin position="474"/>
        <end position="494"/>
    </location>
</feature>
<protein>
    <recommendedName>
        <fullName evidence="4">Glycosyltransferase RgtA/B/C/D-like domain-containing protein</fullName>
    </recommendedName>
</protein>
<feature type="transmembrane region" description="Helical" evidence="1">
    <location>
        <begin position="109"/>
        <end position="139"/>
    </location>
</feature>
<proteinExistence type="predicted"/>
<feature type="transmembrane region" description="Helical" evidence="1">
    <location>
        <begin position="12"/>
        <end position="32"/>
    </location>
</feature>
<sequence length="633" mass="71229">MNLRTLLQYKPLLLLLSLYFILSLVTLMYWHIQDKNTVTGDEPHYLIMAKSIFEHGQLEQTLAYQEEFQQRAIYPGELAAADAIPTPDNTHGVNGPRGMYNVHNLGLPLLLGIPLLLGGVMGAKIFLVMLNAVVVILAWQFTGLLTTDPKIRFAATLLVSLAAPLLPAAGQVFPDLLAGSIALGGLYWLFAHQQGKTLPLTGGWMLSVAYLPWLQIKFIPIMLIIGGAMMYTTYRQTHRYRQSLYFGLLLLASLLALFAYYYYAFGKLSGPYPYQGASLEFSANALVVLTGLFIDQNHGFLLQHPVMWVGVFALGLLFKQYRLLAWVWALVFLGLIVPNGLHNAWYGGYSFMGRFQWSATIVFMIPTLIGLVRLGKQKPSVFWLVMIGSLLLQGYFYWGYTSGFIQLYNRGPAFILDYPEFYASIYQWFPILFKPAWAYQHPTNLSWILILLIVFTAGHLNAFKPAHDTRKVNLIFITSAFFALVIGGLSTPFVEKAALQFNLSKFNSKTGHFEKNTWVAQANKDQPSHLIFGPPVRIGLPEGQYQLNITYQLNLPNTTQGGNWDIYNIDQQQVIKTGALLGTAGTSVTTNDLFKVFSATRDKYEFRIYWDGTANIQVNAMSIQVYQSKQIAH</sequence>
<dbReference type="EMBL" id="MTEJ01000152">
    <property type="protein sequence ID" value="OQX09148.1"/>
    <property type="molecule type" value="Genomic_DNA"/>
</dbReference>
<feature type="transmembrane region" description="Helical" evidence="1">
    <location>
        <begin position="357"/>
        <end position="374"/>
    </location>
</feature>
<gene>
    <name evidence="2" type="ORF">BWK73_23595</name>
</gene>
<evidence type="ECO:0000313" key="3">
    <source>
        <dbReference type="Proteomes" id="UP000192491"/>
    </source>
</evidence>
<feature type="transmembrane region" description="Helical" evidence="1">
    <location>
        <begin position="325"/>
        <end position="345"/>
    </location>
</feature>
<feature type="transmembrane region" description="Helical" evidence="1">
    <location>
        <begin position="151"/>
        <end position="170"/>
    </location>
</feature>
<evidence type="ECO:0008006" key="4">
    <source>
        <dbReference type="Google" id="ProtNLM"/>
    </source>
</evidence>
<feature type="transmembrane region" description="Helical" evidence="1">
    <location>
        <begin position="300"/>
        <end position="318"/>
    </location>
</feature>
<feature type="transmembrane region" description="Helical" evidence="1">
    <location>
        <begin position="243"/>
        <end position="265"/>
    </location>
</feature>
<name>A0A1Y1QMA7_9GAMM</name>
<keyword evidence="1" id="KW-1133">Transmembrane helix</keyword>
<keyword evidence="1" id="KW-0472">Membrane</keyword>